<evidence type="ECO:0000313" key="5">
    <source>
        <dbReference type="Proteomes" id="UP001597013"/>
    </source>
</evidence>
<proteinExistence type="predicted"/>
<evidence type="ECO:0000313" key="4">
    <source>
        <dbReference type="EMBL" id="MFD1063143.1"/>
    </source>
</evidence>
<keyword evidence="3" id="KW-0998">Cell outer membrane</keyword>
<keyword evidence="3" id="KW-0472">Membrane</keyword>
<dbReference type="PANTHER" id="PTHR12815">
    <property type="entry name" value="SORTING AND ASSEMBLY MACHINERY SAMM50 PROTEIN FAMILY MEMBER"/>
    <property type="match status" value="1"/>
</dbReference>
<evidence type="ECO:0000256" key="1">
    <source>
        <dbReference type="ARBA" id="ARBA00022692"/>
    </source>
</evidence>
<dbReference type="Gene3D" id="2.40.160.50">
    <property type="entry name" value="membrane protein fhac: a member of the omp85/tpsb transporter family"/>
    <property type="match status" value="1"/>
</dbReference>
<keyword evidence="1" id="KW-0812">Transmembrane</keyword>
<evidence type="ECO:0000256" key="2">
    <source>
        <dbReference type="ARBA" id="ARBA00022729"/>
    </source>
</evidence>
<dbReference type="PROSITE" id="PS51257">
    <property type="entry name" value="PROKAR_LIPOPROTEIN"/>
    <property type="match status" value="1"/>
</dbReference>
<dbReference type="PANTHER" id="PTHR12815:SF47">
    <property type="entry name" value="TRANSLOCATION AND ASSEMBLY MODULE SUBUNIT TAMA"/>
    <property type="match status" value="1"/>
</dbReference>
<evidence type="ECO:0000256" key="3">
    <source>
        <dbReference type="ARBA" id="ARBA00023237"/>
    </source>
</evidence>
<gene>
    <name evidence="4" type="ORF">ACFQ1Q_07780</name>
</gene>
<keyword evidence="5" id="KW-1185">Reference proteome</keyword>
<keyword evidence="2" id="KW-0732">Signal</keyword>
<organism evidence="4 5">
    <name type="scientific">Winogradskyella litorisediminis</name>
    <dbReference type="NCBI Taxonomy" id="1156618"/>
    <lineage>
        <taxon>Bacteria</taxon>
        <taxon>Pseudomonadati</taxon>
        <taxon>Bacteroidota</taxon>
        <taxon>Flavobacteriia</taxon>
        <taxon>Flavobacteriales</taxon>
        <taxon>Flavobacteriaceae</taxon>
        <taxon>Winogradskyella</taxon>
    </lineage>
</organism>
<dbReference type="InterPro" id="IPR039910">
    <property type="entry name" value="D15-like"/>
</dbReference>
<dbReference type="EMBL" id="JBHTJL010000009">
    <property type="protein sequence ID" value="MFD1063143.1"/>
    <property type="molecule type" value="Genomic_DNA"/>
</dbReference>
<comment type="caution">
    <text evidence="4">The sequence shown here is derived from an EMBL/GenBank/DDBJ whole genome shotgun (WGS) entry which is preliminary data.</text>
</comment>
<reference evidence="5" key="1">
    <citation type="journal article" date="2019" name="Int. J. Syst. Evol. Microbiol.">
        <title>The Global Catalogue of Microorganisms (GCM) 10K type strain sequencing project: providing services to taxonomists for standard genome sequencing and annotation.</title>
        <authorList>
            <consortium name="The Broad Institute Genomics Platform"/>
            <consortium name="The Broad Institute Genome Sequencing Center for Infectious Disease"/>
            <person name="Wu L."/>
            <person name="Ma J."/>
        </authorList>
    </citation>
    <scope>NUCLEOTIDE SEQUENCE [LARGE SCALE GENOMIC DNA]</scope>
    <source>
        <strain evidence="5">CCUG 62215</strain>
    </source>
</reference>
<dbReference type="RefSeq" id="WP_386129630.1">
    <property type="nucleotide sequence ID" value="NZ_JBHTJL010000009.1"/>
</dbReference>
<sequence>MVARKLNFYVFRIAFFVGMLIFLFSCNAVKRVKDGEHLLTENTILIDGEENNEARVDNIPLQKPNSGIGFFPLNLHVYNLARPNRDSIFEAWLDKGNRRERLVKRLSQKQLDKLKSSMLGFNSWLKRVGEPPTILSEDRTEKTKSRLRSYFFKRGFLYNDVEFEIARDSNKRAQVTYKVTKNEPSYLDTLSTTIRTPVIDSIYQAHKSKSFVKEGQQYEEDDFTKERSRINTLMRNNGVYFFGQDYVRFEIDTFKTKNTFNAELFIDNRVIRYEDSVDIKPFKIYKIKEVNIYTDASNENRIEGATIKDSTTYNDFNLYSYDKLKYRPKALTDAVFLHKGDIYRDIDRTRTSRYLNQLQMFRYPGVEFVPNETDSTLVANIYLSPRKKYDLGFSFDVSQSNIQTVGFAFSSGLKIRNIFRGAETLDFSILGSIGASKDANDDDDAFFDINEFGGSVGLTIPRIFFPMNTDNIIPKSMSPRTRINLAATSQQNIGLDRQTLSSIFAYNWLPSERTTNNLELFNIQYVKNLNINNYFGVYSNSFNRLNDIARNIGYIGPNENLFNPPADYAPADTFIADVLNGNTSLTPADESFVDVNTINQRQDRLTEDNLIVSSSFDYILDTRTDLADNNFTRFKTHFELAGNILSGVSSLSGLDKNADGRYEILDVPFSQFLKTELDYVKYFGQTGRKRVLAFRGYFGVAIPFGNSSNIPFVESFFGGGPNDNRAWTAYNLGPGRSTNTNEFNEANLKLHFSLEQRFNLFGSFDGALFVDAGNIWNAFGNVEDDPESTFTNLKSLRDIAVGSGFGIRYDFTFFVLRGDIGFKTYDPSLSMENRWFTNYNFSNATYNIGINYPF</sequence>
<accession>A0ABW3N881</accession>
<dbReference type="Proteomes" id="UP001597013">
    <property type="component" value="Unassembled WGS sequence"/>
</dbReference>
<name>A0ABW3N881_9FLAO</name>
<protein>
    <submittedName>
        <fullName evidence="4">Outer membrane protein assembly factor</fullName>
    </submittedName>
</protein>